<reference evidence="2 3" key="1">
    <citation type="submission" date="2011-11" db="EMBL/GenBank/DDBJ databases">
        <authorList>
            <person name="Weinstock G."/>
            <person name="Sodergren E."/>
            <person name="Clifton S."/>
            <person name="Fulton L."/>
            <person name="Fulton B."/>
            <person name="Courtney L."/>
            <person name="Fronick C."/>
            <person name="Harrison M."/>
            <person name="Strong C."/>
            <person name="Farmer C."/>
            <person name="Delahaunty K."/>
            <person name="Markovic C."/>
            <person name="Hall O."/>
            <person name="Minx P."/>
            <person name="Tomlinson C."/>
            <person name="Mitreva M."/>
            <person name="Hou S."/>
            <person name="Chen J."/>
            <person name="Wollam A."/>
            <person name="Pepin K.H."/>
            <person name="Johnson M."/>
            <person name="Bhonagiri V."/>
            <person name="Zhang X."/>
            <person name="Suruliraj S."/>
            <person name="Warren W."/>
            <person name="Chinwalla A."/>
            <person name="Mardis E.R."/>
            <person name="Wilson R.K."/>
        </authorList>
    </citation>
    <scope>NUCLEOTIDE SEQUENCE [LARGE SCALE GENOMIC DNA]</scope>
    <source>
        <strain evidence="2 3">YIT 11816</strain>
    </source>
</reference>
<feature type="compositionally biased region" description="Low complexity" evidence="1">
    <location>
        <begin position="29"/>
        <end position="39"/>
    </location>
</feature>
<gene>
    <name evidence="2" type="ORF">HMPREF9440_00575</name>
</gene>
<evidence type="ECO:0000313" key="3">
    <source>
        <dbReference type="Proteomes" id="UP000004956"/>
    </source>
</evidence>
<organism evidence="2 3">
    <name type="scientific">Sutterella parvirubra YIT 11816</name>
    <dbReference type="NCBI Taxonomy" id="762967"/>
    <lineage>
        <taxon>Bacteria</taxon>
        <taxon>Pseudomonadati</taxon>
        <taxon>Pseudomonadota</taxon>
        <taxon>Betaproteobacteria</taxon>
        <taxon>Burkholderiales</taxon>
        <taxon>Sutterellaceae</taxon>
        <taxon>Sutterella</taxon>
    </lineage>
</organism>
<feature type="region of interest" description="Disordered" evidence="1">
    <location>
        <begin position="1"/>
        <end position="39"/>
    </location>
</feature>
<dbReference type="AlphaFoldDB" id="H3KCX1"/>
<keyword evidence="3" id="KW-1185">Reference proteome</keyword>
<evidence type="ECO:0000256" key="1">
    <source>
        <dbReference type="SAM" id="MobiDB-lite"/>
    </source>
</evidence>
<dbReference type="HOGENOM" id="CLU_3318108_0_0_4"/>
<sequence length="39" mass="4486">MLRYTTMWTDDESTSKWMDQSKPPELSESRGSCSIRSSA</sequence>
<proteinExistence type="predicted"/>
<protein>
    <submittedName>
        <fullName evidence="2">Uncharacterized protein</fullName>
    </submittedName>
</protein>
<dbReference type="EMBL" id="AFBQ01000067">
    <property type="protein sequence ID" value="EHY32031.1"/>
    <property type="molecule type" value="Genomic_DNA"/>
</dbReference>
<name>H3KCX1_9BURK</name>
<accession>H3KCX1</accession>
<evidence type="ECO:0000313" key="2">
    <source>
        <dbReference type="EMBL" id="EHY32031.1"/>
    </source>
</evidence>
<dbReference type="Proteomes" id="UP000004956">
    <property type="component" value="Unassembled WGS sequence"/>
</dbReference>
<comment type="caution">
    <text evidence="2">The sequence shown here is derived from an EMBL/GenBank/DDBJ whole genome shotgun (WGS) entry which is preliminary data.</text>
</comment>